<dbReference type="SUPFAM" id="SSF56112">
    <property type="entry name" value="Protein kinase-like (PK-like)"/>
    <property type="match status" value="1"/>
</dbReference>
<evidence type="ECO:0000313" key="2">
    <source>
        <dbReference type="EMBL" id="KZP34441.1"/>
    </source>
</evidence>
<dbReference type="OrthoDB" id="5987198at2759"/>
<protein>
    <recommendedName>
        <fullName evidence="1">Protein kinase domain-containing protein</fullName>
    </recommendedName>
</protein>
<name>A0A166X5J0_9AGAM</name>
<proteinExistence type="predicted"/>
<dbReference type="SMART" id="SM00220">
    <property type="entry name" value="S_TKc"/>
    <property type="match status" value="1"/>
</dbReference>
<dbReference type="EMBL" id="KV417480">
    <property type="protein sequence ID" value="KZP34441.1"/>
    <property type="molecule type" value="Genomic_DNA"/>
</dbReference>
<dbReference type="GO" id="GO:0004672">
    <property type="term" value="F:protein kinase activity"/>
    <property type="evidence" value="ECO:0007669"/>
    <property type="project" value="InterPro"/>
</dbReference>
<evidence type="ECO:0000259" key="1">
    <source>
        <dbReference type="PROSITE" id="PS50011"/>
    </source>
</evidence>
<dbReference type="InterPro" id="IPR000719">
    <property type="entry name" value="Prot_kinase_dom"/>
</dbReference>
<dbReference type="Proteomes" id="UP000076532">
    <property type="component" value="Unassembled WGS sequence"/>
</dbReference>
<keyword evidence="3" id="KW-1185">Reference proteome</keyword>
<dbReference type="GO" id="GO:0005524">
    <property type="term" value="F:ATP binding"/>
    <property type="evidence" value="ECO:0007669"/>
    <property type="project" value="InterPro"/>
</dbReference>
<accession>A0A166X5J0</accession>
<reference evidence="2 3" key="1">
    <citation type="journal article" date="2016" name="Mol. Biol. Evol.">
        <title>Comparative Genomics of Early-Diverging Mushroom-Forming Fungi Provides Insights into the Origins of Lignocellulose Decay Capabilities.</title>
        <authorList>
            <person name="Nagy L.G."/>
            <person name="Riley R."/>
            <person name="Tritt A."/>
            <person name="Adam C."/>
            <person name="Daum C."/>
            <person name="Floudas D."/>
            <person name="Sun H."/>
            <person name="Yadav J.S."/>
            <person name="Pangilinan J."/>
            <person name="Larsson K.H."/>
            <person name="Matsuura K."/>
            <person name="Barry K."/>
            <person name="Labutti K."/>
            <person name="Kuo R."/>
            <person name="Ohm R.A."/>
            <person name="Bhattacharya S.S."/>
            <person name="Shirouzu T."/>
            <person name="Yoshinaga Y."/>
            <person name="Martin F.M."/>
            <person name="Grigoriev I.V."/>
            <person name="Hibbett D.S."/>
        </authorList>
    </citation>
    <scope>NUCLEOTIDE SEQUENCE [LARGE SCALE GENOMIC DNA]</scope>
    <source>
        <strain evidence="2 3">CBS 109695</strain>
    </source>
</reference>
<organism evidence="2 3">
    <name type="scientific">Athelia psychrophila</name>
    <dbReference type="NCBI Taxonomy" id="1759441"/>
    <lineage>
        <taxon>Eukaryota</taxon>
        <taxon>Fungi</taxon>
        <taxon>Dikarya</taxon>
        <taxon>Basidiomycota</taxon>
        <taxon>Agaricomycotina</taxon>
        <taxon>Agaricomycetes</taxon>
        <taxon>Agaricomycetidae</taxon>
        <taxon>Atheliales</taxon>
        <taxon>Atheliaceae</taxon>
        <taxon>Athelia</taxon>
    </lineage>
</organism>
<gene>
    <name evidence="2" type="ORF">FIBSPDRAFT_772076</name>
</gene>
<dbReference type="InterPro" id="IPR011009">
    <property type="entry name" value="Kinase-like_dom_sf"/>
</dbReference>
<dbReference type="Gene3D" id="1.10.510.10">
    <property type="entry name" value="Transferase(Phosphotransferase) domain 1"/>
    <property type="match status" value="1"/>
</dbReference>
<dbReference type="AlphaFoldDB" id="A0A166X5J0"/>
<sequence>MPSDSPTPGRPSGLHAELDEDEAFWRDHQVWLQQCGYMLRPRYMPDWTPSWDNTKVSRLEREDGQISVLPYLIFDATRISDGAQVALKLIKPSKDPLEQETMTYFSTGSVASDPRNHCAPIYEALKVPDVDDRVILVMPLLRWTDDPPFETIGEVVDFFGQVIEGLQFMHEHCVAHRDCTSVNIMMDGAMYPDGFHPVITDKNRNFSGPARGFTRTERRPKYYFIDFGMSRRYRSEDMPILDEPFRGGDKTVPEFRNVTGLLNPFPTDVYGIGNGMRTKIMQVYRGLEFMEPLVGDMVQDDPDKRPTIDQISQRFSEIRAKLSSNKLRSRIAKREENIVAGLFRGIAHLYRRGKYTFRGMAADPGR</sequence>
<feature type="domain" description="Protein kinase" evidence="1">
    <location>
        <begin position="57"/>
        <end position="351"/>
    </location>
</feature>
<dbReference type="PROSITE" id="PS50011">
    <property type="entry name" value="PROTEIN_KINASE_DOM"/>
    <property type="match status" value="1"/>
</dbReference>
<evidence type="ECO:0000313" key="3">
    <source>
        <dbReference type="Proteomes" id="UP000076532"/>
    </source>
</evidence>
<dbReference type="STRING" id="436010.A0A166X5J0"/>